<organism evidence="1 2">
    <name type="scientific">Spirosoma validum</name>
    <dbReference type="NCBI Taxonomy" id="2771355"/>
    <lineage>
        <taxon>Bacteria</taxon>
        <taxon>Pseudomonadati</taxon>
        <taxon>Bacteroidota</taxon>
        <taxon>Cytophagia</taxon>
        <taxon>Cytophagales</taxon>
        <taxon>Cytophagaceae</taxon>
        <taxon>Spirosoma</taxon>
    </lineage>
</organism>
<evidence type="ECO:0000313" key="1">
    <source>
        <dbReference type="EMBL" id="MBD2753817.1"/>
    </source>
</evidence>
<dbReference type="Proteomes" id="UP000653797">
    <property type="component" value="Unassembled WGS sequence"/>
</dbReference>
<accession>A0A927GDH9</accession>
<protein>
    <submittedName>
        <fullName evidence="1">DUF4494 family protein</fullName>
    </submittedName>
</protein>
<proteinExistence type="predicted"/>
<gene>
    <name evidence="1" type="ORF">IC230_13005</name>
</gene>
<dbReference type="AlphaFoldDB" id="A0A927GDH9"/>
<sequence>MLTWYQSKVKYDQTVEGKIKTVSELFLHEAVNFGEVEKHCYEQLKRRIKDPDVDAIAKATYDYVVFFSGTDDHATIPDPFYRIDLNWLDEKTSYLIPAKDAEQAIERALAQHGSADASHVTNVKKTDIQSVWHPNNELWQGDWYNRQDMLKELGRHSWDINQSELFNDDGSAKDDDDD</sequence>
<reference evidence="1" key="1">
    <citation type="submission" date="2020-09" db="EMBL/GenBank/DDBJ databases">
        <authorList>
            <person name="Kim M.K."/>
        </authorList>
    </citation>
    <scope>NUCLEOTIDE SEQUENCE</scope>
    <source>
        <strain evidence="1">BT704</strain>
    </source>
</reference>
<dbReference type="InterPro" id="IPR027848">
    <property type="entry name" value="DUF4494"/>
</dbReference>
<name>A0A927GDH9_9BACT</name>
<dbReference type="EMBL" id="JACXAA010000004">
    <property type="protein sequence ID" value="MBD2753817.1"/>
    <property type="molecule type" value="Genomic_DNA"/>
</dbReference>
<dbReference type="RefSeq" id="WP_191039464.1">
    <property type="nucleotide sequence ID" value="NZ_JACXAA010000004.1"/>
</dbReference>
<evidence type="ECO:0000313" key="2">
    <source>
        <dbReference type="Proteomes" id="UP000653797"/>
    </source>
</evidence>
<comment type="caution">
    <text evidence="1">The sequence shown here is derived from an EMBL/GenBank/DDBJ whole genome shotgun (WGS) entry which is preliminary data.</text>
</comment>
<dbReference type="Pfam" id="PF14902">
    <property type="entry name" value="DUF4494"/>
    <property type="match status" value="1"/>
</dbReference>
<keyword evidence="2" id="KW-1185">Reference proteome</keyword>